<gene>
    <name evidence="1" type="ORF">PDE001_LOCUS9748</name>
</gene>
<organism evidence="1 2">
    <name type="scientific">Peronospora destructor</name>
    <dbReference type="NCBI Taxonomy" id="86335"/>
    <lineage>
        <taxon>Eukaryota</taxon>
        <taxon>Sar</taxon>
        <taxon>Stramenopiles</taxon>
        <taxon>Oomycota</taxon>
        <taxon>Peronosporomycetes</taxon>
        <taxon>Peronosporales</taxon>
        <taxon>Peronosporaceae</taxon>
        <taxon>Peronospora</taxon>
    </lineage>
</organism>
<accession>A0AAV0V7Q5</accession>
<protein>
    <recommendedName>
        <fullName evidence="3">CST complex subunit CTC1</fullName>
    </recommendedName>
</protein>
<dbReference type="AlphaFoldDB" id="A0AAV0V7Q5"/>
<evidence type="ECO:0008006" key="3">
    <source>
        <dbReference type="Google" id="ProtNLM"/>
    </source>
</evidence>
<dbReference type="EMBL" id="CANTFM010002154">
    <property type="protein sequence ID" value="CAI5744612.1"/>
    <property type="molecule type" value="Genomic_DNA"/>
</dbReference>
<name>A0AAV0V7Q5_9STRA</name>
<reference evidence="1" key="1">
    <citation type="submission" date="2022-12" db="EMBL/GenBank/DDBJ databases">
        <authorList>
            <person name="Webb A."/>
        </authorList>
    </citation>
    <scope>NUCLEOTIDE SEQUENCE</scope>
    <source>
        <strain evidence="1">Pd1</strain>
    </source>
</reference>
<evidence type="ECO:0000313" key="2">
    <source>
        <dbReference type="Proteomes" id="UP001162029"/>
    </source>
</evidence>
<evidence type="ECO:0000313" key="1">
    <source>
        <dbReference type="EMBL" id="CAI5744612.1"/>
    </source>
</evidence>
<comment type="caution">
    <text evidence="1">The sequence shown here is derived from an EMBL/GenBank/DDBJ whole genome shotgun (WGS) entry which is preliminary data.</text>
</comment>
<sequence length="682" mass="78311">MLSSSLFMKTNSLAIHKRTKTASDAQESQELVFLVTHVDALPLSSIRSARLLAEYRVVRGMVCPIGEGLELGRFIKSMWTAEILVNTERVSWYIEKGGCYRVQALQVSLDDAKRVSSQYSFEDLAVETSIDYWERAMVAENNNLLCFDSLEQFRCHIGGERITQERPFRVYRVEYGQMVSTRLECHSFECERCGLHEICQQLNHDINGVAVMPVKDDRSRGEDTIRTLNAKHLVKHTRIEVTVAEFMAISILTHFLCRSDIVAQVSILFQHPLRNRSQQSGGDGKSVEEGRAANIVEPNLHKPHLVSIVGIITEKKYYWQSNSLQQSFGSVLQTATVGEKRTRKCYSSIAGGFMRQIRAIFHVRDLQHLDAVEIRVDASRFGMLGTLQRGDIVEFSRLQGFIARSSYKVFLSWGHLTAARLVFDAVCLPARDTELFGSMPTTFLNDLYHATKIDRTLHRYVVSVMHISYVLLKRKCVLCHQSLQLDKRRGCWKHAEPQSESKYSRECARRWHQMAPSHPSFRARTYMGTTVRCVIDDGSGQAELFLENDVAWELLMCTKGQRRRFTNILSNYVDELKYFSGRTATESFATSKAERDQEYYQNELRAVVLDAIPSLRSIVVFAQQFYSTKQKESTSVLTFGKDIHITAKTVPLPNLEAKRVDRVHVRNELKRRLVKFRLTRYR</sequence>
<proteinExistence type="predicted"/>
<keyword evidence="2" id="KW-1185">Reference proteome</keyword>
<dbReference type="Proteomes" id="UP001162029">
    <property type="component" value="Unassembled WGS sequence"/>
</dbReference>